<dbReference type="AlphaFoldDB" id="A0AAJ6QMK0"/>
<protein>
    <submittedName>
        <fullName evidence="5">Ribosomal RNA-processing protein 7 homolog A</fullName>
    </submittedName>
</protein>
<feature type="coiled-coil region" evidence="2">
    <location>
        <begin position="148"/>
        <end position="175"/>
    </location>
</feature>
<dbReference type="RefSeq" id="XP_003737692.1">
    <property type="nucleotide sequence ID" value="XM_003737644.1"/>
</dbReference>
<dbReference type="KEGG" id="goe:100907690"/>
<organism evidence="4 5">
    <name type="scientific">Galendromus occidentalis</name>
    <name type="common">western predatory mite</name>
    <dbReference type="NCBI Taxonomy" id="34638"/>
    <lineage>
        <taxon>Eukaryota</taxon>
        <taxon>Metazoa</taxon>
        <taxon>Ecdysozoa</taxon>
        <taxon>Arthropoda</taxon>
        <taxon>Chelicerata</taxon>
        <taxon>Arachnida</taxon>
        <taxon>Acari</taxon>
        <taxon>Parasitiformes</taxon>
        <taxon>Mesostigmata</taxon>
        <taxon>Gamasina</taxon>
        <taxon>Phytoseioidea</taxon>
        <taxon>Phytoseiidae</taxon>
        <taxon>Typhlodrominae</taxon>
        <taxon>Galendromus</taxon>
    </lineage>
</organism>
<dbReference type="PANTHER" id="PTHR13191">
    <property type="entry name" value="RIBOSOMAL RNA PROCESSING PROTEIN 7-RELATED"/>
    <property type="match status" value="1"/>
</dbReference>
<keyword evidence="4" id="KW-1185">Reference proteome</keyword>
<evidence type="ECO:0000313" key="4">
    <source>
        <dbReference type="Proteomes" id="UP000694867"/>
    </source>
</evidence>
<dbReference type="InterPro" id="IPR024326">
    <property type="entry name" value="RRP7_C"/>
</dbReference>
<accession>A0AAJ6QMK0</accession>
<feature type="coiled-coil region" evidence="2">
    <location>
        <begin position="225"/>
        <end position="255"/>
    </location>
</feature>
<dbReference type="PANTHER" id="PTHR13191:SF0">
    <property type="entry name" value="RIBOSOMAL RNA-PROCESSING PROTEIN 7 HOMOLOG A-RELATED"/>
    <property type="match status" value="1"/>
</dbReference>
<dbReference type="InterPro" id="IPR040446">
    <property type="entry name" value="RRP7"/>
</dbReference>
<evidence type="ECO:0000313" key="5">
    <source>
        <dbReference type="RefSeq" id="XP_003737692.1"/>
    </source>
</evidence>
<name>A0AAJ6QMK0_9ACAR</name>
<dbReference type="Proteomes" id="UP000694867">
    <property type="component" value="Unplaced"/>
</dbReference>
<dbReference type="Pfam" id="PF12923">
    <property type="entry name" value="RRP7"/>
    <property type="match status" value="1"/>
</dbReference>
<gene>
    <name evidence="5" type="primary">LOC100907690</name>
</gene>
<evidence type="ECO:0000256" key="2">
    <source>
        <dbReference type="SAM" id="Coils"/>
    </source>
</evidence>
<keyword evidence="2" id="KW-0175">Coiled coil</keyword>
<dbReference type="CDD" id="cd12951">
    <property type="entry name" value="RRP7_Rrp7A"/>
    <property type="match status" value="1"/>
</dbReference>
<proteinExistence type="inferred from homology"/>
<dbReference type="GO" id="GO:0032545">
    <property type="term" value="C:CURI complex"/>
    <property type="evidence" value="ECO:0007669"/>
    <property type="project" value="TreeGrafter"/>
</dbReference>
<dbReference type="GO" id="GO:0006364">
    <property type="term" value="P:rRNA processing"/>
    <property type="evidence" value="ECO:0007669"/>
    <property type="project" value="TreeGrafter"/>
</dbReference>
<evidence type="ECO:0000259" key="3">
    <source>
        <dbReference type="Pfam" id="PF12923"/>
    </source>
</evidence>
<comment type="similarity">
    <text evidence="1">Belongs to the RRP7 family.</text>
</comment>
<dbReference type="GeneID" id="100907690"/>
<dbReference type="GO" id="GO:0000028">
    <property type="term" value="P:ribosomal small subunit assembly"/>
    <property type="evidence" value="ECO:0007669"/>
    <property type="project" value="TreeGrafter"/>
</dbReference>
<dbReference type="GO" id="GO:0034456">
    <property type="term" value="C:UTP-C complex"/>
    <property type="evidence" value="ECO:0007669"/>
    <property type="project" value="TreeGrafter"/>
</dbReference>
<dbReference type="Gene3D" id="6.10.250.1770">
    <property type="match status" value="1"/>
</dbReference>
<feature type="domain" description="Ribosomal RNA-processing protein 7 C-terminal" evidence="3">
    <location>
        <begin position="145"/>
        <end position="260"/>
    </location>
</feature>
<sequence length="261" mass="30019">MSDPEQVSVIPVKFNSRVPNGSAHEVFVKLDKSPSNEAVSGFRGRTLLVTNVPPWMGKDELRSLIDPFDSEHIFVQREAGSFKASSDSGMEDYTGFKVAYVVLRSKSEAIEVLTRKIKKPIAVYQDRGTELVGMRKMVESYIKKFEPRSKLEATISEAIAQYDRAQEEEKKAAEKLHAPDDDGWITVTRHGKRPVIPRTEAVQSRLLEKEKLKDKRKKLKDFYTFQAKRSKLNELEELRRKFAEDKRKVALLKMKRKFNPC</sequence>
<evidence type="ECO:0000256" key="1">
    <source>
        <dbReference type="ARBA" id="ARBA00006110"/>
    </source>
</evidence>
<reference evidence="5" key="1">
    <citation type="submission" date="2025-08" db="UniProtKB">
        <authorList>
            <consortium name="RefSeq"/>
        </authorList>
    </citation>
    <scope>IDENTIFICATION</scope>
</reference>